<keyword evidence="1" id="KW-0547">Nucleotide-binding</keyword>
<dbReference type="InterPro" id="IPR041546">
    <property type="entry name" value="ClpA/ClpB_AAA_lid"/>
</dbReference>
<dbReference type="SUPFAM" id="SSF52540">
    <property type="entry name" value="P-loop containing nucleoside triphosphate hydrolases"/>
    <property type="match status" value="2"/>
</dbReference>
<keyword evidence="3" id="KW-0143">Chaperone</keyword>
<dbReference type="GO" id="GO:0034605">
    <property type="term" value="P:cellular response to heat"/>
    <property type="evidence" value="ECO:0007669"/>
    <property type="project" value="TreeGrafter"/>
</dbReference>
<gene>
    <name evidence="7" type="ORF">Syun_024604</name>
</gene>
<dbReference type="PANTHER" id="PTHR11638">
    <property type="entry name" value="ATP-DEPENDENT CLP PROTEASE"/>
    <property type="match status" value="1"/>
</dbReference>
<protein>
    <submittedName>
        <fullName evidence="7">Uncharacterized protein</fullName>
    </submittedName>
</protein>
<evidence type="ECO:0000256" key="2">
    <source>
        <dbReference type="ARBA" id="ARBA00022840"/>
    </source>
</evidence>
<dbReference type="GO" id="GO:0016887">
    <property type="term" value="F:ATP hydrolysis activity"/>
    <property type="evidence" value="ECO:0007669"/>
    <property type="project" value="InterPro"/>
</dbReference>
<dbReference type="InterPro" id="IPR001270">
    <property type="entry name" value="ClpA/B"/>
</dbReference>
<proteinExistence type="predicted"/>
<sequence>MALHDDDDAPLMVISIDMGHLLGGTSSHGEFEERLRKIIDEVRSCGDIILFIDEVHKLIGTGAGADGNSALDAANLMKPPLARGATTVSEYKKHIEKDSALERRFQPILEHHNVRYEDNAVVAAVRLSDRYIRDRFLPDKALDLIDEAGSHARINASSANEDVVVKEIDVQHVVSCWTGIPIRKLSTKESGRLLRMEGSLDEHIIGQEAAVSAISRAIRRSRTGVKDPRHPIESLLFVGPTGVGKAEVANVLAAEYFGSKAAMVRLDMSEFYGRHTVSKLVGEPPGYVETAHCSSL</sequence>
<dbReference type="InterPro" id="IPR003959">
    <property type="entry name" value="ATPase_AAA_core"/>
</dbReference>
<keyword evidence="8" id="KW-1185">Reference proteome</keyword>
<dbReference type="EMBL" id="JBBNAF010000010">
    <property type="protein sequence ID" value="KAK9108593.1"/>
    <property type="molecule type" value="Genomic_DNA"/>
</dbReference>
<dbReference type="Pfam" id="PF17871">
    <property type="entry name" value="AAA_lid_9"/>
    <property type="match status" value="1"/>
</dbReference>
<dbReference type="AlphaFoldDB" id="A0AAP0NII6"/>
<reference evidence="7 8" key="1">
    <citation type="submission" date="2024-01" db="EMBL/GenBank/DDBJ databases">
        <title>Genome assemblies of Stephania.</title>
        <authorList>
            <person name="Yang L."/>
        </authorList>
    </citation>
    <scope>NUCLEOTIDE SEQUENCE [LARGE SCALE GENOMIC DNA]</scope>
    <source>
        <strain evidence="7">YNDBR</strain>
        <tissue evidence="7">Leaf</tissue>
    </source>
</reference>
<dbReference type="InterPro" id="IPR050130">
    <property type="entry name" value="ClpA_ClpB"/>
</dbReference>
<comment type="caution">
    <text evidence="7">The sequence shown here is derived from an EMBL/GenBank/DDBJ whole genome shotgun (WGS) entry which is preliminary data.</text>
</comment>
<feature type="domain" description="ClpA/ClpB AAA lid" evidence="6">
    <location>
        <begin position="110"/>
        <end position="164"/>
    </location>
</feature>
<evidence type="ECO:0000259" key="4">
    <source>
        <dbReference type="Pfam" id="PF00004"/>
    </source>
</evidence>
<keyword evidence="2" id="KW-0067">ATP-binding</keyword>
<evidence type="ECO:0000256" key="1">
    <source>
        <dbReference type="ARBA" id="ARBA00022741"/>
    </source>
</evidence>
<dbReference type="Pfam" id="PF07724">
    <property type="entry name" value="AAA_2"/>
    <property type="match status" value="1"/>
</dbReference>
<dbReference type="PROSITE" id="PS00870">
    <property type="entry name" value="CLPAB_1"/>
    <property type="match status" value="1"/>
</dbReference>
<evidence type="ECO:0000259" key="6">
    <source>
        <dbReference type="Pfam" id="PF17871"/>
    </source>
</evidence>
<evidence type="ECO:0000313" key="8">
    <source>
        <dbReference type="Proteomes" id="UP001420932"/>
    </source>
</evidence>
<dbReference type="InterPro" id="IPR027417">
    <property type="entry name" value="P-loop_NTPase"/>
</dbReference>
<dbReference type="Pfam" id="PF00004">
    <property type="entry name" value="AAA"/>
    <property type="match status" value="1"/>
</dbReference>
<evidence type="ECO:0000259" key="5">
    <source>
        <dbReference type="Pfam" id="PF07724"/>
    </source>
</evidence>
<accession>A0AAP0NII6</accession>
<feature type="domain" description="ATPase AAA-type core" evidence="5">
    <location>
        <begin position="231"/>
        <end position="291"/>
    </location>
</feature>
<name>A0AAP0NII6_9MAGN</name>
<dbReference type="GO" id="GO:0005737">
    <property type="term" value="C:cytoplasm"/>
    <property type="evidence" value="ECO:0007669"/>
    <property type="project" value="TreeGrafter"/>
</dbReference>
<organism evidence="7 8">
    <name type="scientific">Stephania yunnanensis</name>
    <dbReference type="NCBI Taxonomy" id="152371"/>
    <lineage>
        <taxon>Eukaryota</taxon>
        <taxon>Viridiplantae</taxon>
        <taxon>Streptophyta</taxon>
        <taxon>Embryophyta</taxon>
        <taxon>Tracheophyta</taxon>
        <taxon>Spermatophyta</taxon>
        <taxon>Magnoliopsida</taxon>
        <taxon>Ranunculales</taxon>
        <taxon>Menispermaceae</taxon>
        <taxon>Menispermoideae</taxon>
        <taxon>Cissampelideae</taxon>
        <taxon>Stephania</taxon>
    </lineage>
</organism>
<feature type="domain" description="ATPase AAA-type core" evidence="4">
    <location>
        <begin position="13"/>
        <end position="75"/>
    </location>
</feature>
<dbReference type="PANTHER" id="PTHR11638:SF189">
    <property type="entry name" value="CLP R DOMAIN-CONTAINING PROTEIN"/>
    <property type="match status" value="1"/>
</dbReference>
<dbReference type="GO" id="GO:0005524">
    <property type="term" value="F:ATP binding"/>
    <property type="evidence" value="ECO:0007669"/>
    <property type="project" value="UniProtKB-KW"/>
</dbReference>
<dbReference type="InterPro" id="IPR018368">
    <property type="entry name" value="ClpA/B_CS1"/>
</dbReference>
<dbReference type="Gene3D" id="3.40.50.300">
    <property type="entry name" value="P-loop containing nucleotide triphosphate hydrolases"/>
    <property type="match status" value="2"/>
</dbReference>
<dbReference type="PRINTS" id="PR00300">
    <property type="entry name" value="CLPPROTEASEA"/>
</dbReference>
<evidence type="ECO:0000256" key="3">
    <source>
        <dbReference type="ARBA" id="ARBA00023186"/>
    </source>
</evidence>
<evidence type="ECO:0000313" key="7">
    <source>
        <dbReference type="EMBL" id="KAK9108593.1"/>
    </source>
</evidence>
<dbReference type="Proteomes" id="UP001420932">
    <property type="component" value="Unassembled WGS sequence"/>
</dbReference>